<sequence>MTSGEVTDKPTQSGRYQESSIDRLSSSEYKNSSTGTVDVASPAMTSKNLNRSKIQILIREYTEDLAAGLLHPISYLLYDRKFNTDLIYVIPNKIGTETLRLALITYIRERTEQPSWSNENLQVRPRKRPSDD</sequence>
<gene>
    <name evidence="2" type="ORF">BT63DRAFT_153695</name>
</gene>
<feature type="region of interest" description="Disordered" evidence="1">
    <location>
        <begin position="1"/>
        <end position="44"/>
    </location>
</feature>
<feature type="compositionally biased region" description="Polar residues" evidence="1">
    <location>
        <begin position="1"/>
        <end position="36"/>
    </location>
</feature>
<reference evidence="2" key="1">
    <citation type="journal article" date="2020" name="Stud. Mycol.">
        <title>101 Dothideomycetes genomes: a test case for predicting lifestyles and emergence of pathogens.</title>
        <authorList>
            <person name="Haridas S."/>
            <person name="Albert R."/>
            <person name="Binder M."/>
            <person name="Bloem J."/>
            <person name="Labutti K."/>
            <person name="Salamov A."/>
            <person name="Andreopoulos B."/>
            <person name="Baker S."/>
            <person name="Barry K."/>
            <person name="Bills G."/>
            <person name="Bluhm B."/>
            <person name="Cannon C."/>
            <person name="Castanera R."/>
            <person name="Culley D."/>
            <person name="Daum C."/>
            <person name="Ezra D."/>
            <person name="Gonzalez J."/>
            <person name="Henrissat B."/>
            <person name="Kuo A."/>
            <person name="Liang C."/>
            <person name="Lipzen A."/>
            <person name="Lutzoni F."/>
            <person name="Magnuson J."/>
            <person name="Mondo S."/>
            <person name="Nolan M."/>
            <person name="Ohm R."/>
            <person name="Pangilinan J."/>
            <person name="Park H.-J."/>
            <person name="Ramirez L."/>
            <person name="Alfaro M."/>
            <person name="Sun H."/>
            <person name="Tritt A."/>
            <person name="Yoshinaga Y."/>
            <person name="Zwiers L.-H."/>
            <person name="Turgeon B."/>
            <person name="Goodwin S."/>
            <person name="Spatafora J."/>
            <person name="Crous P."/>
            <person name="Grigoriev I."/>
        </authorList>
    </citation>
    <scope>NUCLEOTIDE SEQUENCE</scope>
    <source>
        <strain evidence="2">CBS 115976</strain>
    </source>
</reference>
<evidence type="ECO:0000313" key="3">
    <source>
        <dbReference type="Proteomes" id="UP000799302"/>
    </source>
</evidence>
<evidence type="ECO:0000256" key="1">
    <source>
        <dbReference type="SAM" id="MobiDB-lite"/>
    </source>
</evidence>
<dbReference type="OrthoDB" id="4477748at2759"/>
<evidence type="ECO:0000313" key="2">
    <source>
        <dbReference type="EMBL" id="KAF2673337.1"/>
    </source>
</evidence>
<name>A0A6A6UPI7_9PEZI</name>
<dbReference type="Proteomes" id="UP000799302">
    <property type="component" value="Unassembled WGS sequence"/>
</dbReference>
<dbReference type="EMBL" id="MU004231">
    <property type="protein sequence ID" value="KAF2673337.1"/>
    <property type="molecule type" value="Genomic_DNA"/>
</dbReference>
<organism evidence="2 3">
    <name type="scientific">Microthyrium microscopicum</name>
    <dbReference type="NCBI Taxonomy" id="703497"/>
    <lineage>
        <taxon>Eukaryota</taxon>
        <taxon>Fungi</taxon>
        <taxon>Dikarya</taxon>
        <taxon>Ascomycota</taxon>
        <taxon>Pezizomycotina</taxon>
        <taxon>Dothideomycetes</taxon>
        <taxon>Dothideomycetes incertae sedis</taxon>
        <taxon>Microthyriales</taxon>
        <taxon>Microthyriaceae</taxon>
        <taxon>Microthyrium</taxon>
    </lineage>
</organism>
<keyword evidence="3" id="KW-1185">Reference proteome</keyword>
<dbReference type="AlphaFoldDB" id="A0A6A6UPI7"/>
<accession>A0A6A6UPI7</accession>
<proteinExistence type="predicted"/>
<protein>
    <submittedName>
        <fullName evidence="2">Uncharacterized protein</fullName>
    </submittedName>
</protein>